<evidence type="ECO:0000313" key="3">
    <source>
        <dbReference type="Proteomes" id="UP001624684"/>
    </source>
</evidence>
<keyword evidence="3" id="KW-1185">Reference proteome</keyword>
<evidence type="ECO:0000256" key="1">
    <source>
        <dbReference type="SAM" id="Phobius"/>
    </source>
</evidence>
<keyword evidence="1" id="KW-1133">Transmembrane helix</keyword>
<feature type="transmembrane region" description="Helical" evidence="1">
    <location>
        <begin position="31"/>
        <end position="56"/>
    </location>
</feature>
<dbReference type="EMBL" id="JBJJXE010000018">
    <property type="protein sequence ID" value="MFL1733042.1"/>
    <property type="molecule type" value="Genomic_DNA"/>
</dbReference>
<comment type="caution">
    <text evidence="2">The sequence shown here is derived from an EMBL/GenBank/DDBJ whole genome shotgun (WGS) entry which is preliminary data.</text>
</comment>
<dbReference type="Proteomes" id="UP001624684">
    <property type="component" value="Unassembled WGS sequence"/>
</dbReference>
<keyword evidence="1" id="KW-0812">Transmembrane</keyword>
<gene>
    <name evidence="2" type="ORF">ACJHVH_08620</name>
</gene>
<accession>A0ABW8UAK6</accession>
<feature type="transmembrane region" description="Helical" evidence="1">
    <location>
        <begin position="5"/>
        <end position="25"/>
    </location>
</feature>
<keyword evidence="1" id="KW-0472">Membrane</keyword>
<organism evidence="2 3">
    <name type="scientific">Moraxella oculi</name>
    <dbReference type="NCBI Taxonomy" id="2940516"/>
    <lineage>
        <taxon>Bacteria</taxon>
        <taxon>Pseudomonadati</taxon>
        <taxon>Pseudomonadota</taxon>
        <taxon>Gammaproteobacteria</taxon>
        <taxon>Moraxellales</taxon>
        <taxon>Moraxellaceae</taxon>
        <taxon>Moraxella</taxon>
    </lineage>
</organism>
<dbReference type="RefSeq" id="WP_407069541.1">
    <property type="nucleotide sequence ID" value="NZ_JBJJXE010000018.1"/>
</dbReference>
<reference evidence="2 3" key="1">
    <citation type="submission" date="2024-11" db="EMBL/GenBank/DDBJ databases">
        <title>First Report of Moraxella oculi in Brazil in an Infectious Bovine Keratoconjunctivitis Outbreak.</title>
        <authorList>
            <person name="Carvalho C.V."/>
            <person name="Domingues R."/>
            <person name="Coutinho C."/>
            <person name="Honorio N.T.B.S."/>
            <person name="Faza D.R.L.R."/>
            <person name="Carvalho W.A."/>
            <person name="Machado A.B.F."/>
            <person name="Martins M.F."/>
            <person name="Gaspar E.B."/>
        </authorList>
    </citation>
    <scope>NUCLEOTIDE SEQUENCE [LARGE SCALE GENOMIC DNA]</scope>
    <source>
        <strain evidence="2 3">2117LE</strain>
    </source>
</reference>
<evidence type="ECO:0000313" key="2">
    <source>
        <dbReference type="EMBL" id="MFL1733042.1"/>
    </source>
</evidence>
<name>A0ABW8UAK6_9GAMM</name>
<proteinExistence type="predicted"/>
<protein>
    <submittedName>
        <fullName evidence="2">Uncharacterized protein</fullName>
    </submittedName>
</protein>
<sequence>MNKKIIYMFIIVWLFGVITGVLGFFVDINIYIHNIIFAILTLSTIFLSLCIGGFVLDSNIEFFKNIFKKK</sequence>